<evidence type="ECO:0000256" key="3">
    <source>
        <dbReference type="ARBA" id="ARBA00035112"/>
    </source>
</evidence>
<dbReference type="GO" id="GO:0016491">
    <property type="term" value="F:oxidoreductase activity"/>
    <property type="evidence" value="ECO:0007669"/>
    <property type="project" value="UniProtKB-KW"/>
</dbReference>
<keyword evidence="5" id="KW-0472">Membrane</keyword>
<evidence type="ECO:0000313" key="7">
    <source>
        <dbReference type="Proteomes" id="UP000799771"/>
    </source>
</evidence>
<dbReference type="InterPro" id="IPR021765">
    <property type="entry name" value="UstYa-like"/>
</dbReference>
<comment type="pathway">
    <text evidence="1">Mycotoxin biosynthesis.</text>
</comment>
<evidence type="ECO:0000313" key="6">
    <source>
        <dbReference type="EMBL" id="KAF2127015.1"/>
    </source>
</evidence>
<dbReference type="GO" id="GO:0043386">
    <property type="term" value="P:mycotoxin biosynthetic process"/>
    <property type="evidence" value="ECO:0007669"/>
    <property type="project" value="InterPro"/>
</dbReference>
<dbReference type="RefSeq" id="XP_033521407.1">
    <property type="nucleotide sequence ID" value="XM_033664089.1"/>
</dbReference>
<name>A0A6A6A725_9PLEO</name>
<evidence type="ECO:0008006" key="8">
    <source>
        <dbReference type="Google" id="ProtNLM"/>
    </source>
</evidence>
<dbReference type="Proteomes" id="UP000799771">
    <property type="component" value="Unassembled WGS sequence"/>
</dbReference>
<organism evidence="6 7">
    <name type="scientific">Dothidotthia symphoricarpi CBS 119687</name>
    <dbReference type="NCBI Taxonomy" id="1392245"/>
    <lineage>
        <taxon>Eukaryota</taxon>
        <taxon>Fungi</taxon>
        <taxon>Dikarya</taxon>
        <taxon>Ascomycota</taxon>
        <taxon>Pezizomycotina</taxon>
        <taxon>Dothideomycetes</taxon>
        <taxon>Pleosporomycetidae</taxon>
        <taxon>Pleosporales</taxon>
        <taxon>Dothidotthiaceae</taxon>
        <taxon>Dothidotthia</taxon>
    </lineage>
</organism>
<feature type="region of interest" description="Disordered" evidence="4">
    <location>
        <begin position="1"/>
        <end position="27"/>
    </location>
</feature>
<dbReference type="PANTHER" id="PTHR33365:SF11">
    <property type="entry name" value="TAT PATHWAY SIGNAL SEQUENCE"/>
    <property type="match status" value="1"/>
</dbReference>
<protein>
    <recommendedName>
        <fullName evidence="8">Oxidase ustYa</fullName>
    </recommendedName>
</protein>
<proteinExistence type="inferred from homology"/>
<dbReference type="PANTHER" id="PTHR33365">
    <property type="entry name" value="YALI0B05434P"/>
    <property type="match status" value="1"/>
</dbReference>
<keyword evidence="5" id="KW-1133">Transmembrane helix</keyword>
<dbReference type="Pfam" id="PF11807">
    <property type="entry name" value="UstYa"/>
    <property type="match status" value="1"/>
</dbReference>
<dbReference type="EMBL" id="ML977512">
    <property type="protein sequence ID" value="KAF2127015.1"/>
    <property type="molecule type" value="Genomic_DNA"/>
</dbReference>
<accession>A0A6A6A725</accession>
<comment type="similarity">
    <text evidence="3">Belongs to the ustYa family.</text>
</comment>
<evidence type="ECO:0000256" key="5">
    <source>
        <dbReference type="SAM" id="Phobius"/>
    </source>
</evidence>
<feature type="transmembrane region" description="Helical" evidence="5">
    <location>
        <begin position="43"/>
        <end position="64"/>
    </location>
</feature>
<sequence>MPFTYAKVSSESSSHDDTLEQQQTHPGPGWRARFSRFLDKLEVLRWPATFVFLLIILVCELSILHKQSSSMQIGGELNGLIPNFSQEKKIFRTDTRYTSDHKTVESMNASRMAWMDLMPRGAGFMDIPNYASYSLPPPMHFDYAPGRQSYAIAVFHELHCLYHMTEFVDELVMKIRNKDWTVNEGLLGHNDHCFNYLRNTIMCAADTTLEGQSQEDMFKDVAGTDGTGAVHLCRNYDEVFAWADKHRLTDEKLAV</sequence>
<evidence type="ECO:0000256" key="4">
    <source>
        <dbReference type="SAM" id="MobiDB-lite"/>
    </source>
</evidence>
<gene>
    <name evidence="6" type="ORF">P153DRAFT_296479</name>
</gene>
<dbReference type="AlphaFoldDB" id="A0A6A6A725"/>
<dbReference type="GeneID" id="54404521"/>
<reference evidence="6" key="1">
    <citation type="journal article" date="2020" name="Stud. Mycol.">
        <title>101 Dothideomycetes genomes: a test case for predicting lifestyles and emergence of pathogens.</title>
        <authorList>
            <person name="Haridas S."/>
            <person name="Albert R."/>
            <person name="Binder M."/>
            <person name="Bloem J."/>
            <person name="Labutti K."/>
            <person name="Salamov A."/>
            <person name="Andreopoulos B."/>
            <person name="Baker S."/>
            <person name="Barry K."/>
            <person name="Bills G."/>
            <person name="Bluhm B."/>
            <person name="Cannon C."/>
            <person name="Castanera R."/>
            <person name="Culley D."/>
            <person name="Daum C."/>
            <person name="Ezra D."/>
            <person name="Gonzalez J."/>
            <person name="Henrissat B."/>
            <person name="Kuo A."/>
            <person name="Liang C."/>
            <person name="Lipzen A."/>
            <person name="Lutzoni F."/>
            <person name="Magnuson J."/>
            <person name="Mondo S."/>
            <person name="Nolan M."/>
            <person name="Ohm R."/>
            <person name="Pangilinan J."/>
            <person name="Park H.-J."/>
            <person name="Ramirez L."/>
            <person name="Alfaro M."/>
            <person name="Sun H."/>
            <person name="Tritt A."/>
            <person name="Yoshinaga Y."/>
            <person name="Zwiers L.-H."/>
            <person name="Turgeon B."/>
            <person name="Goodwin S."/>
            <person name="Spatafora J."/>
            <person name="Crous P."/>
            <person name="Grigoriev I."/>
        </authorList>
    </citation>
    <scope>NUCLEOTIDE SEQUENCE</scope>
    <source>
        <strain evidence="6">CBS 119687</strain>
    </source>
</reference>
<evidence type="ECO:0000256" key="2">
    <source>
        <dbReference type="ARBA" id="ARBA00023002"/>
    </source>
</evidence>
<keyword evidence="5" id="KW-0812">Transmembrane</keyword>
<keyword evidence="2" id="KW-0560">Oxidoreductase</keyword>
<dbReference type="OrthoDB" id="3687641at2759"/>
<keyword evidence="7" id="KW-1185">Reference proteome</keyword>
<evidence type="ECO:0000256" key="1">
    <source>
        <dbReference type="ARBA" id="ARBA00004685"/>
    </source>
</evidence>